<sequence length="565" mass="63153">MNEVTEVYTFGQNNYGELALNDNKERLVPTLVENCKDMNIISVAAGNELTLVLTESGQVYSSGFNEPGASSVINNSYASAHSSVNTLKLVEKLDKHIVKIYANNGCEHIIAISSQGEVFAMGYNAKGQLGIGDTKFTSTPTPIAAFTSKFVTTVGLSYYHTVFSCGDDLETYSCGRNDHGQLGLCHTKDITEPTLLETLQGKKVISIGCGQYHTLLATNLSEVYSFGRNDSGQLGLSYKVDSKNTPTKIEGMFSSKVSCGYYHSLAITSTGKLYSWGRNDSGQLGHPDKSKHFEPTNVKEFDETEVIDIACGCYHSLALTYDYKVYTFGRNCHGQLGNNTKISEFIPTQLKEIEHRKVIQVAAGFYHSVLLVSQSQEDELANDLKSLLNNQEFSDITFVVEGKRIHAHRCILMARSEPLQMMVNGPMRESYEESIVIEDVTYDCFNAFLQFLYTDEVPALRENDIDVEMVIELMSIADQYLVDHLKILCEKAIERNIKVKNVIFMLNEAYKRDMISLKKKCISFALKHFSEVIIQNDFLDLQKIILKDIFKNASRKGVFVKDVSG</sequence>
<comment type="caution">
    <text evidence="4">The sequence shown here is derived from an EMBL/GenBank/DDBJ whole genome shotgun (WGS) entry which is preliminary data.</text>
</comment>
<dbReference type="Pfam" id="PF00651">
    <property type="entry name" value="BTB"/>
    <property type="match status" value="1"/>
</dbReference>
<dbReference type="Gene3D" id="2.130.10.30">
    <property type="entry name" value="Regulator of chromosome condensation 1/beta-lactamase-inhibitor protein II"/>
    <property type="match status" value="2"/>
</dbReference>
<gene>
    <name evidence="4" type="ORF">ECRASSUSDP1_LOCUS5772</name>
</gene>
<organism evidence="4 5">
    <name type="scientific">Euplotes crassus</name>
    <dbReference type="NCBI Taxonomy" id="5936"/>
    <lineage>
        <taxon>Eukaryota</taxon>
        <taxon>Sar</taxon>
        <taxon>Alveolata</taxon>
        <taxon>Ciliophora</taxon>
        <taxon>Intramacronucleata</taxon>
        <taxon>Spirotrichea</taxon>
        <taxon>Hypotrichia</taxon>
        <taxon>Euplotida</taxon>
        <taxon>Euplotidae</taxon>
        <taxon>Moneuplotes</taxon>
    </lineage>
</organism>
<feature type="repeat" description="RCC1" evidence="2">
    <location>
        <begin position="221"/>
        <end position="270"/>
    </location>
</feature>
<dbReference type="InterPro" id="IPR000210">
    <property type="entry name" value="BTB/POZ_dom"/>
</dbReference>
<evidence type="ECO:0000259" key="3">
    <source>
        <dbReference type="PROSITE" id="PS50097"/>
    </source>
</evidence>
<dbReference type="PANTHER" id="PTHR22872">
    <property type="entry name" value="BTK-BINDING PROTEIN-RELATED"/>
    <property type="match status" value="1"/>
</dbReference>
<feature type="repeat" description="RCC1" evidence="2">
    <location>
        <begin position="169"/>
        <end position="220"/>
    </location>
</feature>
<name>A0AAD1UFJ6_EUPCR</name>
<dbReference type="PROSITE" id="PS50097">
    <property type="entry name" value="BTB"/>
    <property type="match status" value="1"/>
</dbReference>
<dbReference type="InterPro" id="IPR009091">
    <property type="entry name" value="RCC1/BLIP-II"/>
</dbReference>
<evidence type="ECO:0000313" key="4">
    <source>
        <dbReference type="EMBL" id="CAI2364429.1"/>
    </source>
</evidence>
<feature type="repeat" description="RCC1" evidence="2">
    <location>
        <begin position="271"/>
        <end position="322"/>
    </location>
</feature>
<dbReference type="SUPFAM" id="SSF54695">
    <property type="entry name" value="POZ domain"/>
    <property type="match status" value="1"/>
</dbReference>
<dbReference type="PROSITE" id="PS00626">
    <property type="entry name" value="RCC1_2"/>
    <property type="match status" value="3"/>
</dbReference>
<dbReference type="Gene3D" id="3.30.710.10">
    <property type="entry name" value="Potassium Channel Kv1.1, Chain A"/>
    <property type="match status" value="1"/>
</dbReference>
<proteinExistence type="predicted"/>
<keyword evidence="1" id="KW-0677">Repeat</keyword>
<dbReference type="Proteomes" id="UP001295684">
    <property type="component" value="Unassembled WGS sequence"/>
</dbReference>
<dbReference type="SMART" id="SM00225">
    <property type="entry name" value="BTB"/>
    <property type="match status" value="1"/>
</dbReference>
<dbReference type="PROSITE" id="PS50012">
    <property type="entry name" value="RCC1_3"/>
    <property type="match status" value="6"/>
</dbReference>
<feature type="repeat" description="RCC1" evidence="2">
    <location>
        <begin position="5"/>
        <end position="56"/>
    </location>
</feature>
<evidence type="ECO:0000256" key="2">
    <source>
        <dbReference type="PROSITE-ProRule" id="PRU00235"/>
    </source>
</evidence>
<reference evidence="4" key="1">
    <citation type="submission" date="2023-07" db="EMBL/GenBank/DDBJ databases">
        <authorList>
            <consortium name="AG Swart"/>
            <person name="Singh M."/>
            <person name="Singh A."/>
            <person name="Seah K."/>
            <person name="Emmerich C."/>
        </authorList>
    </citation>
    <scope>NUCLEOTIDE SEQUENCE</scope>
    <source>
        <strain evidence="4">DP1</strain>
    </source>
</reference>
<feature type="domain" description="BTB" evidence="3">
    <location>
        <begin position="394"/>
        <end position="461"/>
    </location>
</feature>
<protein>
    <recommendedName>
        <fullName evidence="3">BTB domain-containing protein</fullName>
    </recommendedName>
</protein>
<dbReference type="InterPro" id="IPR058923">
    <property type="entry name" value="RCC1-like_dom"/>
</dbReference>
<evidence type="ECO:0000256" key="1">
    <source>
        <dbReference type="ARBA" id="ARBA00022737"/>
    </source>
</evidence>
<dbReference type="Pfam" id="PF25390">
    <property type="entry name" value="WD40_RLD"/>
    <property type="match status" value="1"/>
</dbReference>
<feature type="repeat" description="RCC1" evidence="2">
    <location>
        <begin position="116"/>
        <end position="167"/>
    </location>
</feature>
<dbReference type="SUPFAM" id="SSF50985">
    <property type="entry name" value="RCC1/BLIP-II"/>
    <property type="match status" value="2"/>
</dbReference>
<dbReference type="EMBL" id="CAMPGE010005580">
    <property type="protein sequence ID" value="CAI2364429.1"/>
    <property type="molecule type" value="Genomic_DNA"/>
</dbReference>
<accession>A0AAD1UFJ6</accession>
<evidence type="ECO:0000313" key="5">
    <source>
        <dbReference type="Proteomes" id="UP001295684"/>
    </source>
</evidence>
<dbReference type="InterPro" id="IPR000408">
    <property type="entry name" value="Reg_chr_condens"/>
</dbReference>
<dbReference type="AlphaFoldDB" id="A0AAD1UFJ6"/>
<dbReference type="PRINTS" id="PR00633">
    <property type="entry name" value="RCCNDNSATION"/>
</dbReference>
<keyword evidence="5" id="KW-1185">Reference proteome</keyword>
<feature type="repeat" description="RCC1" evidence="2">
    <location>
        <begin position="323"/>
        <end position="374"/>
    </location>
</feature>
<dbReference type="InterPro" id="IPR011333">
    <property type="entry name" value="SKP1/BTB/POZ_sf"/>
</dbReference>
<dbReference type="InterPro" id="IPR051625">
    <property type="entry name" value="Signaling_Regulatory_Domain"/>
</dbReference>